<dbReference type="RefSeq" id="XP_013319515.1">
    <property type="nucleotide sequence ID" value="XM_013464061.1"/>
</dbReference>
<dbReference type="InterPro" id="IPR053037">
    <property type="entry name" value="Pericyclase_pydY-like"/>
</dbReference>
<dbReference type="PANTHER" id="PTHR38115">
    <property type="entry name" value="LIPOCALIN-LIKE DOMAIN-CONTAINING PROTEIN"/>
    <property type="match status" value="1"/>
</dbReference>
<dbReference type="PANTHER" id="PTHR38115:SF1">
    <property type="entry name" value="LIPOCALIN-LIKE DOMAIN-CONTAINING PROTEIN"/>
    <property type="match status" value="1"/>
</dbReference>
<evidence type="ECO:0000313" key="1">
    <source>
        <dbReference type="EMBL" id="KIW58931.1"/>
    </source>
</evidence>
<dbReference type="Proteomes" id="UP000054342">
    <property type="component" value="Unassembled WGS sequence"/>
</dbReference>
<proteinExistence type="predicted"/>
<name>A0A0D2C2A6_9EURO</name>
<dbReference type="GeneID" id="25325331"/>
<dbReference type="AlphaFoldDB" id="A0A0D2C2A6"/>
<accession>A0A0D2C2A6</accession>
<dbReference type="EMBL" id="KN847318">
    <property type="protein sequence ID" value="KIW58931.1"/>
    <property type="molecule type" value="Genomic_DNA"/>
</dbReference>
<dbReference type="HOGENOM" id="CLU_088979_0_0_1"/>
<protein>
    <submittedName>
        <fullName evidence="1">Uncharacterized protein</fullName>
    </submittedName>
</protein>
<keyword evidence="2" id="KW-1185">Reference proteome</keyword>
<evidence type="ECO:0000313" key="2">
    <source>
        <dbReference type="Proteomes" id="UP000054342"/>
    </source>
</evidence>
<dbReference type="OrthoDB" id="425354at2759"/>
<organism evidence="1 2">
    <name type="scientific">Exophiala xenobiotica</name>
    <dbReference type="NCBI Taxonomy" id="348802"/>
    <lineage>
        <taxon>Eukaryota</taxon>
        <taxon>Fungi</taxon>
        <taxon>Dikarya</taxon>
        <taxon>Ascomycota</taxon>
        <taxon>Pezizomycotina</taxon>
        <taxon>Eurotiomycetes</taxon>
        <taxon>Chaetothyriomycetidae</taxon>
        <taxon>Chaetothyriales</taxon>
        <taxon>Herpotrichiellaceae</taxon>
        <taxon>Exophiala</taxon>
    </lineage>
</organism>
<reference evidence="1 2" key="1">
    <citation type="submission" date="2015-01" db="EMBL/GenBank/DDBJ databases">
        <title>The Genome Sequence of Exophiala xenobiotica CBS118157.</title>
        <authorList>
            <consortium name="The Broad Institute Genomics Platform"/>
            <person name="Cuomo C."/>
            <person name="de Hoog S."/>
            <person name="Gorbushina A."/>
            <person name="Stielow B."/>
            <person name="Teixiera M."/>
            <person name="Abouelleil A."/>
            <person name="Chapman S.B."/>
            <person name="Priest M."/>
            <person name="Young S.K."/>
            <person name="Wortman J."/>
            <person name="Nusbaum C."/>
            <person name="Birren B."/>
        </authorList>
    </citation>
    <scope>NUCLEOTIDE SEQUENCE [LARGE SCALE GENOMIC DNA]</scope>
    <source>
        <strain evidence="1 2">CBS 118157</strain>
    </source>
</reference>
<gene>
    <name evidence="1" type="ORF">PV05_03423</name>
</gene>
<sequence>MAAPAELTCASLSGKFYINTSLSDGVEAMHTLQGASWTVHEAFLAFAYPVVLTIKSYRRNRLLHIDITTAVGGNPRTEDIRVLDWHDAEHLDALISGKCQHKSRLFKTGQLQLQGPGSADDAAFLQAEKLPNGTTGSGFLDDEQLQTWSKNIDGRGFQSEEVWGFEIAQGERRLTRRVVTWTVYRVQWSRFVFDYRGEVVECNGLSDY</sequence>